<reference evidence="10" key="1">
    <citation type="journal article" date="2017" name="Nature">
        <title>The genome of Chenopodium quinoa.</title>
        <authorList>
            <person name="Jarvis D.E."/>
            <person name="Ho Y.S."/>
            <person name="Lightfoot D.J."/>
            <person name="Schmoeckel S.M."/>
            <person name="Li B."/>
            <person name="Borm T.J.A."/>
            <person name="Ohyanagi H."/>
            <person name="Mineta K."/>
            <person name="Michell C.T."/>
            <person name="Saber N."/>
            <person name="Kharbatia N.M."/>
            <person name="Rupper R.R."/>
            <person name="Sharp A.R."/>
            <person name="Dally N."/>
            <person name="Boughton B.A."/>
            <person name="Woo Y.H."/>
            <person name="Gao G."/>
            <person name="Schijlen E.G.W.M."/>
            <person name="Guo X."/>
            <person name="Momin A.A."/>
            <person name="Negrao S."/>
            <person name="Al-Babili S."/>
            <person name="Gehring C."/>
            <person name="Roessner U."/>
            <person name="Jung C."/>
            <person name="Murphy K."/>
            <person name="Arold S.T."/>
            <person name="Gojobori T."/>
            <person name="van der Linden C.G."/>
            <person name="van Loo E.N."/>
            <person name="Jellen E.N."/>
            <person name="Maughan P.J."/>
            <person name="Tester M."/>
        </authorList>
    </citation>
    <scope>NUCLEOTIDE SEQUENCE [LARGE SCALE GENOMIC DNA]</scope>
    <source>
        <strain evidence="10">cv. PI 614886</strain>
    </source>
</reference>
<dbReference type="InterPro" id="IPR026057">
    <property type="entry name" value="TBL_C"/>
</dbReference>
<dbReference type="GO" id="GO:0016413">
    <property type="term" value="F:O-acetyltransferase activity"/>
    <property type="evidence" value="ECO:0007669"/>
    <property type="project" value="InterPro"/>
</dbReference>
<dbReference type="EnsemblPlants" id="AUR62019627-RA">
    <property type="protein sequence ID" value="AUR62019627-RA:cds"/>
    <property type="gene ID" value="AUR62019627"/>
</dbReference>
<proteinExistence type="inferred from homology"/>
<evidence type="ECO:0000259" key="9">
    <source>
        <dbReference type="Pfam" id="PF14416"/>
    </source>
</evidence>
<dbReference type="InterPro" id="IPR029962">
    <property type="entry name" value="TBL"/>
</dbReference>
<reference evidence="10" key="2">
    <citation type="submission" date="2021-03" db="UniProtKB">
        <authorList>
            <consortium name="EnsemblPlants"/>
        </authorList>
    </citation>
    <scope>IDENTIFICATION</scope>
</reference>
<dbReference type="PANTHER" id="PTHR32285:SF206">
    <property type="entry name" value="PROTEIN TRICHOME BIREFRINGENCE-LIKE 37"/>
    <property type="match status" value="1"/>
</dbReference>
<evidence type="ECO:0000259" key="8">
    <source>
        <dbReference type="Pfam" id="PF13839"/>
    </source>
</evidence>
<evidence type="ECO:0000256" key="7">
    <source>
        <dbReference type="SAM" id="SignalP"/>
    </source>
</evidence>
<dbReference type="Pfam" id="PF13839">
    <property type="entry name" value="PC-Esterase"/>
    <property type="match status" value="1"/>
</dbReference>
<evidence type="ECO:0000256" key="6">
    <source>
        <dbReference type="ARBA" id="ARBA00023136"/>
    </source>
</evidence>
<comment type="subcellular location">
    <subcellularLocation>
        <location evidence="1">Membrane</location>
        <topology evidence="1">Single-pass membrane protein</topology>
    </subcellularLocation>
</comment>
<feature type="domain" description="Trichome birefringence-like C-terminal" evidence="8">
    <location>
        <begin position="91"/>
        <end position="199"/>
    </location>
</feature>
<dbReference type="GO" id="GO:0016020">
    <property type="term" value="C:membrane"/>
    <property type="evidence" value="ECO:0007669"/>
    <property type="project" value="UniProtKB-SubCell"/>
</dbReference>
<protein>
    <recommendedName>
        <fullName evidence="12">Trichome birefringence-like N-terminal domain-containing protein</fullName>
    </recommendedName>
</protein>
<dbReference type="GO" id="GO:0005794">
    <property type="term" value="C:Golgi apparatus"/>
    <property type="evidence" value="ECO:0007669"/>
    <property type="project" value="TreeGrafter"/>
</dbReference>
<evidence type="ECO:0000256" key="5">
    <source>
        <dbReference type="ARBA" id="ARBA00022989"/>
    </source>
</evidence>
<evidence type="ECO:0000256" key="2">
    <source>
        <dbReference type="ARBA" id="ARBA00007727"/>
    </source>
</evidence>
<sequence>MECKFALAIFVLLLHQCIANVEDSTTIEVSKSNKSCSCNLFQGSWVYDDAYTPYYDSSTCSSIIKEFDCLSNGRPDQLYLKYRWKPSGCDLPRFDGEDFVTRFTGKKIMFVGDSLSLDQWKSFTCMLQAALPHCNHKLTVKGALSTHAIMEYNISVMLYRTPYLVDIVSEKIGNVLKLDSINNGNAWKGMDVLIFNSWH</sequence>
<dbReference type="InterPro" id="IPR025846">
    <property type="entry name" value="TBL_N"/>
</dbReference>
<evidence type="ECO:0008006" key="12">
    <source>
        <dbReference type="Google" id="ProtNLM"/>
    </source>
</evidence>
<feature type="chain" id="PRO_5030537542" description="Trichome birefringence-like N-terminal domain-containing protein" evidence="7">
    <location>
        <begin position="20"/>
        <end position="199"/>
    </location>
</feature>
<keyword evidence="4" id="KW-0735">Signal-anchor</keyword>
<feature type="signal peptide" evidence="7">
    <location>
        <begin position="1"/>
        <end position="19"/>
    </location>
</feature>
<keyword evidence="7" id="KW-0732">Signal</keyword>
<name>A0A803LVX6_CHEQI</name>
<keyword evidence="5" id="KW-1133">Transmembrane helix</keyword>
<evidence type="ECO:0000313" key="11">
    <source>
        <dbReference type="Proteomes" id="UP000596660"/>
    </source>
</evidence>
<evidence type="ECO:0000256" key="4">
    <source>
        <dbReference type="ARBA" id="ARBA00022968"/>
    </source>
</evidence>
<dbReference type="Pfam" id="PF14416">
    <property type="entry name" value="PMR5N"/>
    <property type="match status" value="1"/>
</dbReference>
<dbReference type="AlphaFoldDB" id="A0A803LVX6"/>
<dbReference type="Proteomes" id="UP000596660">
    <property type="component" value="Unplaced"/>
</dbReference>
<dbReference type="OMA" id="THAIMEY"/>
<dbReference type="PANTHER" id="PTHR32285">
    <property type="entry name" value="PROTEIN TRICHOME BIREFRINGENCE-LIKE 9-RELATED"/>
    <property type="match status" value="1"/>
</dbReference>
<evidence type="ECO:0000313" key="10">
    <source>
        <dbReference type="EnsemblPlants" id="AUR62019627-RA:cds"/>
    </source>
</evidence>
<feature type="domain" description="Trichome birefringence-like N-terminal" evidence="9">
    <location>
        <begin position="37"/>
        <end position="90"/>
    </location>
</feature>
<keyword evidence="6" id="KW-0472">Membrane</keyword>
<accession>A0A803LVX6</accession>
<keyword evidence="3" id="KW-0812">Transmembrane</keyword>
<comment type="similarity">
    <text evidence="2">Belongs to the PC-esterase family. TBL subfamily.</text>
</comment>
<organism evidence="10 11">
    <name type="scientific">Chenopodium quinoa</name>
    <name type="common">Quinoa</name>
    <dbReference type="NCBI Taxonomy" id="63459"/>
    <lineage>
        <taxon>Eukaryota</taxon>
        <taxon>Viridiplantae</taxon>
        <taxon>Streptophyta</taxon>
        <taxon>Embryophyta</taxon>
        <taxon>Tracheophyta</taxon>
        <taxon>Spermatophyta</taxon>
        <taxon>Magnoliopsida</taxon>
        <taxon>eudicotyledons</taxon>
        <taxon>Gunneridae</taxon>
        <taxon>Pentapetalae</taxon>
        <taxon>Caryophyllales</taxon>
        <taxon>Chenopodiaceae</taxon>
        <taxon>Chenopodioideae</taxon>
        <taxon>Atripliceae</taxon>
        <taxon>Chenopodium</taxon>
    </lineage>
</organism>
<dbReference type="Gramene" id="AUR62019627-RA">
    <property type="protein sequence ID" value="AUR62019627-RA:cds"/>
    <property type="gene ID" value="AUR62019627"/>
</dbReference>
<evidence type="ECO:0000256" key="3">
    <source>
        <dbReference type="ARBA" id="ARBA00022692"/>
    </source>
</evidence>
<keyword evidence="11" id="KW-1185">Reference proteome</keyword>
<evidence type="ECO:0000256" key="1">
    <source>
        <dbReference type="ARBA" id="ARBA00004167"/>
    </source>
</evidence>